<keyword evidence="2" id="KW-1185">Reference proteome</keyword>
<dbReference type="EMBL" id="JBEAFC010000009">
    <property type="protein sequence ID" value="KAL1540483.1"/>
    <property type="molecule type" value="Genomic_DNA"/>
</dbReference>
<name>A0ABD1GBS3_SALDI</name>
<dbReference type="AlphaFoldDB" id="A0ABD1GBS3"/>
<proteinExistence type="predicted"/>
<gene>
    <name evidence="1" type="ORF">AAHA92_24833</name>
</gene>
<sequence length="95" mass="10836">MIAIARKNLSCLFINPNPFLCNSNALSFSTWREKRLIPVPEICDVLVNKHQFSPELASLASSRLPKFRDPQRTDSVLSFLKENCFTVTQLQKIVV</sequence>
<accession>A0ABD1GBS3</accession>
<organism evidence="1 2">
    <name type="scientific">Salvia divinorum</name>
    <name type="common">Maria pastora</name>
    <name type="synonym">Diviner's sage</name>
    <dbReference type="NCBI Taxonomy" id="28513"/>
    <lineage>
        <taxon>Eukaryota</taxon>
        <taxon>Viridiplantae</taxon>
        <taxon>Streptophyta</taxon>
        <taxon>Embryophyta</taxon>
        <taxon>Tracheophyta</taxon>
        <taxon>Spermatophyta</taxon>
        <taxon>Magnoliopsida</taxon>
        <taxon>eudicotyledons</taxon>
        <taxon>Gunneridae</taxon>
        <taxon>Pentapetalae</taxon>
        <taxon>asterids</taxon>
        <taxon>lamiids</taxon>
        <taxon>Lamiales</taxon>
        <taxon>Lamiaceae</taxon>
        <taxon>Nepetoideae</taxon>
        <taxon>Mentheae</taxon>
        <taxon>Salviinae</taxon>
        <taxon>Salvia</taxon>
        <taxon>Salvia subgen. Calosphace</taxon>
    </lineage>
</organism>
<reference evidence="1 2" key="1">
    <citation type="submission" date="2024-06" db="EMBL/GenBank/DDBJ databases">
        <title>A chromosome level genome sequence of Diviner's sage (Salvia divinorum).</title>
        <authorList>
            <person name="Ford S.A."/>
            <person name="Ro D.-K."/>
            <person name="Ness R.W."/>
            <person name="Phillips M.A."/>
        </authorList>
    </citation>
    <scope>NUCLEOTIDE SEQUENCE [LARGE SCALE GENOMIC DNA]</scope>
    <source>
        <strain evidence="1">SAF-2024a</strain>
        <tissue evidence="1">Leaf</tissue>
    </source>
</reference>
<protein>
    <submittedName>
        <fullName evidence="1">Transcription termination factor MTERF4, chloroplastic-like</fullName>
    </submittedName>
</protein>
<comment type="caution">
    <text evidence="1">The sequence shown here is derived from an EMBL/GenBank/DDBJ whole genome shotgun (WGS) entry which is preliminary data.</text>
</comment>
<evidence type="ECO:0000313" key="1">
    <source>
        <dbReference type="EMBL" id="KAL1540483.1"/>
    </source>
</evidence>
<dbReference type="Proteomes" id="UP001567538">
    <property type="component" value="Unassembled WGS sequence"/>
</dbReference>
<evidence type="ECO:0000313" key="2">
    <source>
        <dbReference type="Proteomes" id="UP001567538"/>
    </source>
</evidence>